<dbReference type="OrthoDB" id="9803871at2"/>
<feature type="domain" description="CBS" evidence="2">
    <location>
        <begin position="1"/>
        <end position="62"/>
    </location>
</feature>
<dbReference type="InterPro" id="IPR005835">
    <property type="entry name" value="NTP_transferase_dom"/>
</dbReference>
<dbReference type="Gene3D" id="3.90.550.10">
    <property type="entry name" value="Spore Coat Polysaccharide Biosynthesis Protein SpsA, Chain A"/>
    <property type="match status" value="1"/>
</dbReference>
<organism evidence="4 6">
    <name type="scientific">Aeromonas taiwanensis</name>
    <dbReference type="NCBI Taxonomy" id="633417"/>
    <lineage>
        <taxon>Bacteria</taxon>
        <taxon>Pseudomonadati</taxon>
        <taxon>Pseudomonadota</taxon>
        <taxon>Gammaproteobacteria</taxon>
        <taxon>Aeromonadales</taxon>
        <taxon>Aeromonadaceae</taxon>
        <taxon>Aeromonas</taxon>
    </lineage>
</organism>
<protein>
    <submittedName>
        <fullName evidence="4">CBS domain-containing protein</fullName>
    </submittedName>
</protein>
<evidence type="ECO:0000313" key="5">
    <source>
        <dbReference type="Proteomes" id="UP000297720"/>
    </source>
</evidence>
<evidence type="ECO:0000259" key="2">
    <source>
        <dbReference type="PROSITE" id="PS51371"/>
    </source>
</evidence>
<dbReference type="PROSITE" id="PS51371">
    <property type="entry name" value="CBS"/>
    <property type="match status" value="1"/>
</dbReference>
<evidence type="ECO:0000313" key="6">
    <source>
        <dbReference type="Proteomes" id="UP000297914"/>
    </source>
</evidence>
<sequence>MSHNWKNVLITPSSTILEALGVINKEALRVALVVDTDCHLVGVVTDGDVRRGLLNGLSLHDTVIKIMNTNPTTAEVGLQREELISLMESKCILSIPLIDNGLVVGLETIQGLLSKPTYDNPVFIMAGGLGTRLRPLTNLCPKPMLKVGGKPLLEILINQFLKAGFINIYISTHYMPEQITSYFGDGSSWGANIQYVHEDTPLGTGGALGLLPADTPPLPLIMINGDVLTTVDFNRLLDFHNKYQPTATMCVREYDYQIPYGVINGDGHHIINMQEKPILRYLVNAGIYVVSPDLFMNMPKNERIDMPTLLEQQIAKQADVLMFPINEYWLDIGKIDDFNKAQIDIKDL</sequence>
<dbReference type="InterPro" id="IPR046342">
    <property type="entry name" value="CBS_dom_sf"/>
</dbReference>
<dbReference type="AlphaFoldDB" id="A0A5F0K9G6"/>
<dbReference type="InterPro" id="IPR029044">
    <property type="entry name" value="Nucleotide-diphossugar_trans"/>
</dbReference>
<evidence type="ECO:0000313" key="4">
    <source>
        <dbReference type="EMBL" id="TFF78712.1"/>
    </source>
</evidence>
<comment type="caution">
    <text evidence="4">The sequence shown here is derived from an EMBL/GenBank/DDBJ whole genome shotgun (WGS) entry which is preliminary data.</text>
</comment>
<gene>
    <name evidence="3" type="ORF">DRM93_13035</name>
    <name evidence="4" type="ORF">DRM94_13035</name>
</gene>
<dbReference type="CDD" id="cd04607">
    <property type="entry name" value="CBS_pair_NTP_transferase_assoc"/>
    <property type="match status" value="1"/>
</dbReference>
<dbReference type="RefSeq" id="WP_134696091.1">
    <property type="nucleotide sequence ID" value="NZ_QORJ01000025.1"/>
</dbReference>
<evidence type="ECO:0000313" key="3">
    <source>
        <dbReference type="EMBL" id="TFF74462.1"/>
    </source>
</evidence>
<dbReference type="InterPro" id="IPR050486">
    <property type="entry name" value="Mannose-1P_guanyltransferase"/>
</dbReference>
<keyword evidence="5" id="KW-1185">Reference proteome</keyword>
<accession>A0A5F0K9G6</accession>
<proteinExistence type="predicted"/>
<name>A0A5F0K9G6_9GAMM</name>
<dbReference type="Proteomes" id="UP000297914">
    <property type="component" value="Unassembled WGS sequence"/>
</dbReference>
<dbReference type="Pfam" id="PF00571">
    <property type="entry name" value="CBS"/>
    <property type="match status" value="1"/>
</dbReference>
<dbReference type="EMBL" id="QORK01000027">
    <property type="protein sequence ID" value="TFF78712.1"/>
    <property type="molecule type" value="Genomic_DNA"/>
</dbReference>
<dbReference type="EMBL" id="QORL01000027">
    <property type="protein sequence ID" value="TFF74462.1"/>
    <property type="molecule type" value="Genomic_DNA"/>
</dbReference>
<dbReference type="Pfam" id="PF00483">
    <property type="entry name" value="NTP_transferase"/>
    <property type="match status" value="1"/>
</dbReference>
<dbReference type="Proteomes" id="UP000297720">
    <property type="component" value="Unassembled WGS sequence"/>
</dbReference>
<dbReference type="Gene3D" id="3.10.580.10">
    <property type="entry name" value="CBS-domain"/>
    <property type="match status" value="1"/>
</dbReference>
<keyword evidence="1" id="KW-0129">CBS domain</keyword>
<dbReference type="SUPFAM" id="SSF53448">
    <property type="entry name" value="Nucleotide-diphospho-sugar transferases"/>
    <property type="match status" value="1"/>
</dbReference>
<reference evidence="4 6" key="1">
    <citation type="submission" date="2018-06" db="EMBL/GenBank/DDBJ databases">
        <title>Occurrence of a novel blaKPC-2- and qnrS2- harbouring IncP6 plasmid from Aeromonas taiwanensis isolates recovered from the river sediments.</title>
        <authorList>
            <person name="Zheng B."/>
            <person name="Yu X."/>
            <person name="Xiao Y."/>
        </authorList>
    </citation>
    <scope>NUCLEOTIDE SEQUENCE [LARGE SCALE GENOMIC DNA]</scope>
    <source>
        <strain evidence="3 5">1713</strain>
        <strain evidence="4 6">198</strain>
    </source>
</reference>
<dbReference type="CDD" id="cd06426">
    <property type="entry name" value="NTP_transferase_like_2"/>
    <property type="match status" value="1"/>
</dbReference>
<dbReference type="PANTHER" id="PTHR22572">
    <property type="entry name" value="SUGAR-1-PHOSPHATE GUANYL TRANSFERASE"/>
    <property type="match status" value="1"/>
</dbReference>
<evidence type="ECO:0000256" key="1">
    <source>
        <dbReference type="PROSITE-ProRule" id="PRU00703"/>
    </source>
</evidence>
<dbReference type="InterPro" id="IPR000644">
    <property type="entry name" value="CBS_dom"/>
</dbReference>
<dbReference type="SUPFAM" id="SSF54631">
    <property type="entry name" value="CBS-domain pair"/>
    <property type="match status" value="1"/>
</dbReference>